<gene>
    <name evidence="1" type="ORF">UFOPK1798_00255</name>
</gene>
<protein>
    <submittedName>
        <fullName evidence="1">Unannotated protein</fullName>
    </submittedName>
</protein>
<dbReference type="EMBL" id="CAEZUH010000012">
    <property type="protein sequence ID" value="CAB4587967.1"/>
    <property type="molecule type" value="Genomic_DNA"/>
</dbReference>
<reference evidence="1" key="1">
    <citation type="submission" date="2020-05" db="EMBL/GenBank/DDBJ databases">
        <authorList>
            <person name="Chiriac C."/>
            <person name="Salcher M."/>
            <person name="Ghai R."/>
            <person name="Kavagutti S V."/>
        </authorList>
    </citation>
    <scope>NUCLEOTIDE SEQUENCE</scope>
</reference>
<evidence type="ECO:0000313" key="1">
    <source>
        <dbReference type="EMBL" id="CAB4587967.1"/>
    </source>
</evidence>
<name>A0A6J6FHT8_9ZZZZ</name>
<dbReference type="AlphaFoldDB" id="A0A6J6FHT8"/>
<accession>A0A6J6FHT8</accession>
<organism evidence="1">
    <name type="scientific">freshwater metagenome</name>
    <dbReference type="NCBI Taxonomy" id="449393"/>
    <lineage>
        <taxon>unclassified sequences</taxon>
        <taxon>metagenomes</taxon>
        <taxon>ecological metagenomes</taxon>
    </lineage>
</organism>
<proteinExistence type="predicted"/>
<sequence>MIGSLPDCSVGCSVGSALSDATGVGVTVVESDDEFLEITAIAKTKIPTTTAIITALDDPLLLLLADEDLGVEVEGLGVVEIEETDDLEDPLTGTAGIEYRVDDFADLFAVFLTLRFAEDFLTLFFTDRLTLFLALRLADAFFTAFFFAAT</sequence>